<dbReference type="Proteomes" id="UP001202831">
    <property type="component" value="Unassembled WGS sequence"/>
</dbReference>
<keyword evidence="2" id="KW-1185">Reference proteome</keyword>
<organism evidence="1 2">
    <name type="scientific">Shewanella corallii</name>
    <dbReference type="NCBI Taxonomy" id="560080"/>
    <lineage>
        <taxon>Bacteria</taxon>
        <taxon>Pseudomonadati</taxon>
        <taxon>Pseudomonadota</taxon>
        <taxon>Gammaproteobacteria</taxon>
        <taxon>Alteromonadales</taxon>
        <taxon>Shewanellaceae</taxon>
        <taxon>Shewanella</taxon>
    </lineage>
</organism>
<sequence length="74" mass="8506">MSREIDNLIYNGEKDGVHNWESISGMHFYWHPDWLHIAEDMTGHKAAVVMDVEDASHHDAAQALSKHLNENPKK</sequence>
<dbReference type="EMBL" id="JAKIKT010000004">
    <property type="protein sequence ID" value="MCL2914675.1"/>
    <property type="molecule type" value="Genomic_DNA"/>
</dbReference>
<proteinExistence type="predicted"/>
<reference evidence="1 2" key="1">
    <citation type="submission" date="2022-01" db="EMBL/GenBank/DDBJ databases">
        <title>Whole genome-based taxonomy of the Shewanellaceae.</title>
        <authorList>
            <person name="Martin-Rodriguez A.J."/>
        </authorList>
    </citation>
    <scope>NUCLEOTIDE SEQUENCE [LARGE SCALE GENOMIC DNA]</scope>
    <source>
        <strain evidence="1 2">DSM 21332</strain>
    </source>
</reference>
<comment type="caution">
    <text evidence="1">The sequence shown here is derived from an EMBL/GenBank/DDBJ whole genome shotgun (WGS) entry which is preliminary data.</text>
</comment>
<evidence type="ECO:0000313" key="1">
    <source>
        <dbReference type="EMBL" id="MCL2914675.1"/>
    </source>
</evidence>
<dbReference type="RefSeq" id="WP_248936407.1">
    <property type="nucleotide sequence ID" value="NZ_JAKIKT010000004.1"/>
</dbReference>
<gene>
    <name evidence="1" type="ORF">L2725_12940</name>
</gene>
<accession>A0ABT0N963</accession>
<evidence type="ECO:0000313" key="2">
    <source>
        <dbReference type="Proteomes" id="UP001202831"/>
    </source>
</evidence>
<protein>
    <submittedName>
        <fullName evidence="1">Uncharacterized protein</fullName>
    </submittedName>
</protein>
<name>A0ABT0N963_9GAMM</name>